<dbReference type="Gene3D" id="2.40.360.10">
    <property type="entry name" value="YmcC-like"/>
    <property type="match status" value="1"/>
</dbReference>
<gene>
    <name evidence="2" type="ORF">Dpoa569_0003251</name>
</gene>
<name>A0A5B8ICL8_9GAMM</name>
<feature type="signal peptide" evidence="1">
    <location>
        <begin position="1"/>
        <end position="30"/>
    </location>
</feature>
<dbReference type="KEGG" id="dic:Dpoa569_0003251"/>
<dbReference type="RefSeq" id="WP_042868679.1">
    <property type="nucleotide sequence ID" value="NZ_CM001975.1"/>
</dbReference>
<reference evidence="2 3" key="1">
    <citation type="journal article" date="2019" name="Environ. Microbiol.">
        <title>The phytopathogenic nature of Dickeya aquatica 174/2 and the dynamic early evolution of Dickeya pathogenicity.</title>
        <authorList>
            <person name="Duprey A."/>
            <person name="Taib N."/>
            <person name="Leonard S."/>
            <person name="Garin T."/>
            <person name="Flandrois J.P."/>
            <person name="Nasser W."/>
            <person name="Brochier-Armanet C."/>
            <person name="Reverchon S."/>
        </authorList>
    </citation>
    <scope>NUCLEOTIDE SEQUENCE [LARGE SCALE GENOMIC DNA]</scope>
    <source>
        <strain evidence="2 3">NCPPB 569</strain>
    </source>
</reference>
<dbReference type="Proteomes" id="UP000320591">
    <property type="component" value="Chromosome"/>
</dbReference>
<protein>
    <submittedName>
        <fullName evidence="2">YjbF family lipoprotein</fullName>
    </submittedName>
</protein>
<evidence type="ECO:0000313" key="3">
    <source>
        <dbReference type="Proteomes" id="UP000320591"/>
    </source>
</evidence>
<accession>A0A5B8ICL8</accession>
<dbReference type="OrthoDB" id="5591889at2"/>
<keyword evidence="1" id="KW-0732">Signal</keyword>
<feature type="chain" id="PRO_5022772655" evidence="1">
    <location>
        <begin position="31"/>
        <end position="227"/>
    </location>
</feature>
<dbReference type="PROSITE" id="PS51257">
    <property type="entry name" value="PROKAR_LIPOPROTEIN"/>
    <property type="match status" value="1"/>
</dbReference>
<dbReference type="STRING" id="568768.GCA_000406125_00707"/>
<organism evidence="2 3">
    <name type="scientific">Dickeya poaceiphila</name>
    <dbReference type="NCBI Taxonomy" id="568768"/>
    <lineage>
        <taxon>Bacteria</taxon>
        <taxon>Pseudomonadati</taxon>
        <taxon>Pseudomonadota</taxon>
        <taxon>Gammaproteobacteria</taxon>
        <taxon>Enterobacterales</taxon>
        <taxon>Pectobacteriaceae</taxon>
        <taxon>Dickeya</taxon>
    </lineage>
</organism>
<sequence>MIRRRKSQQFIRTFWIFPFFSLLLSGCSQQQTLVRQMVGQAIWGQDNTSVTPEQVRRLPYASAYLKLGKIPQAFIVLAFAENHQLKWLSADKGIVTTSVGGRLIKTQDLGEDILQVENIEQDPLTLGLLKPGTPKQWHTRIYWRLVFRGGYDAQSRFERVGMETVTILDKPRQLVRFDEQVAFPSLGKAYTNHYWLDPENGQVIKSHQYMGPDMALVEFTLLKPYAQ</sequence>
<evidence type="ECO:0000313" key="2">
    <source>
        <dbReference type="EMBL" id="QDX31258.1"/>
    </source>
</evidence>
<dbReference type="Pfam" id="PF11102">
    <property type="entry name" value="YjbF"/>
    <property type="match status" value="1"/>
</dbReference>
<dbReference type="AlphaFoldDB" id="A0A5B8ICL8"/>
<keyword evidence="2" id="KW-0449">Lipoprotein</keyword>
<proteinExistence type="predicted"/>
<dbReference type="SUPFAM" id="SSF159270">
    <property type="entry name" value="YmcC-like"/>
    <property type="match status" value="1"/>
</dbReference>
<evidence type="ECO:0000256" key="1">
    <source>
        <dbReference type="SAM" id="SignalP"/>
    </source>
</evidence>
<keyword evidence="3" id="KW-1185">Reference proteome</keyword>
<dbReference type="EMBL" id="CP042220">
    <property type="protein sequence ID" value="QDX31258.1"/>
    <property type="molecule type" value="Genomic_DNA"/>
</dbReference>
<dbReference type="InterPro" id="IPR023373">
    <property type="entry name" value="YmcC_sf"/>
</dbReference>
<dbReference type="InterPro" id="IPR021308">
    <property type="entry name" value="GfcB"/>
</dbReference>